<organism evidence="1 2">
    <name type="scientific">Laetiporus sulphureus 93-53</name>
    <dbReference type="NCBI Taxonomy" id="1314785"/>
    <lineage>
        <taxon>Eukaryota</taxon>
        <taxon>Fungi</taxon>
        <taxon>Dikarya</taxon>
        <taxon>Basidiomycota</taxon>
        <taxon>Agaricomycotina</taxon>
        <taxon>Agaricomycetes</taxon>
        <taxon>Polyporales</taxon>
        <taxon>Laetiporus</taxon>
    </lineage>
</organism>
<reference evidence="1 2" key="1">
    <citation type="journal article" date="2016" name="Mol. Biol. Evol.">
        <title>Comparative Genomics of Early-Diverging Mushroom-Forming Fungi Provides Insights into the Origins of Lignocellulose Decay Capabilities.</title>
        <authorList>
            <person name="Nagy L.G."/>
            <person name="Riley R."/>
            <person name="Tritt A."/>
            <person name="Adam C."/>
            <person name="Daum C."/>
            <person name="Floudas D."/>
            <person name="Sun H."/>
            <person name="Yadav J.S."/>
            <person name="Pangilinan J."/>
            <person name="Larsson K.H."/>
            <person name="Matsuura K."/>
            <person name="Barry K."/>
            <person name="Labutti K."/>
            <person name="Kuo R."/>
            <person name="Ohm R.A."/>
            <person name="Bhattacharya S.S."/>
            <person name="Shirouzu T."/>
            <person name="Yoshinaga Y."/>
            <person name="Martin F.M."/>
            <person name="Grigoriev I.V."/>
            <person name="Hibbett D.S."/>
        </authorList>
    </citation>
    <scope>NUCLEOTIDE SEQUENCE [LARGE SCALE GENOMIC DNA]</scope>
    <source>
        <strain evidence="1 2">93-53</strain>
    </source>
</reference>
<accession>A0A165DF04</accession>
<sequence>MRNKLNFFNMDDALSDACITAATSSHHAQDEFPERSHFMSRYPVMMPRVCSLYLKELYKSLTGTSSLPHVYLSLPFSIPAYLYAKPFSDMVVASLVLYLTNGKPSLGSDLFIAPRGTHTFFYCGKWRWRGTAGFGCHSEFHICLLLLSVSP</sequence>
<dbReference type="AlphaFoldDB" id="A0A165DF04"/>
<proteinExistence type="predicted"/>
<dbReference type="InParanoid" id="A0A165DF04"/>
<evidence type="ECO:0000313" key="2">
    <source>
        <dbReference type="Proteomes" id="UP000076871"/>
    </source>
</evidence>
<dbReference type="Proteomes" id="UP000076871">
    <property type="component" value="Unassembled WGS sequence"/>
</dbReference>
<keyword evidence="2" id="KW-1185">Reference proteome</keyword>
<dbReference type="GeneID" id="63831564"/>
<dbReference type="EMBL" id="KV427634">
    <property type="protein sequence ID" value="KZT04745.1"/>
    <property type="molecule type" value="Genomic_DNA"/>
</dbReference>
<feature type="non-terminal residue" evidence="1">
    <location>
        <position position="151"/>
    </location>
</feature>
<gene>
    <name evidence="1" type="ORF">LAESUDRAFT_813885</name>
</gene>
<protein>
    <submittedName>
        <fullName evidence="1">Uncharacterized protein</fullName>
    </submittedName>
</protein>
<name>A0A165DF04_9APHY</name>
<evidence type="ECO:0000313" key="1">
    <source>
        <dbReference type="EMBL" id="KZT04745.1"/>
    </source>
</evidence>
<dbReference type="RefSeq" id="XP_040762485.1">
    <property type="nucleotide sequence ID" value="XM_040914537.1"/>
</dbReference>